<dbReference type="PROSITE" id="PS51257">
    <property type="entry name" value="PROKAR_LIPOPROTEIN"/>
    <property type="match status" value="1"/>
</dbReference>
<proteinExistence type="predicted"/>
<dbReference type="PATRIC" id="fig|38307.3.peg.3226"/>
<sequence length="89" mass="9454">MCFSLKNSVYGATLLLLAACSAEQPQKPHLIGLANPASVSCTKQGGTLEIVSQPAGQVGMCHLPSGQTCEEWSLYRDHQCKSLPPISKP</sequence>
<evidence type="ECO:0000313" key="2">
    <source>
        <dbReference type="Proteomes" id="UP000077786"/>
    </source>
</evidence>
<dbReference type="PANTHER" id="PTHR38008">
    <property type="entry name" value="HEMOLYSIN-RELATED"/>
    <property type="match status" value="1"/>
</dbReference>
<dbReference type="Pfam" id="PF03891">
    <property type="entry name" value="DUF333"/>
    <property type="match status" value="1"/>
</dbReference>
<reference evidence="1 2" key="1">
    <citation type="submission" date="2016-03" db="EMBL/GenBank/DDBJ databases">
        <title>Draft genome sequence of Gluconobacter cerinus strain CECT 9110.</title>
        <authorList>
            <person name="Sainz F."/>
            <person name="Mas A."/>
            <person name="Torija M.J."/>
        </authorList>
    </citation>
    <scope>NUCLEOTIDE SEQUENCE [LARGE SCALE GENOMIC DNA]</scope>
    <source>
        <strain evidence="1 2">CECT 9110</strain>
    </source>
</reference>
<dbReference type="InterPro" id="IPR005590">
    <property type="entry name" value="DUF333"/>
</dbReference>
<dbReference type="PANTHER" id="PTHR38008:SF2">
    <property type="entry name" value="HEMOLYSIN"/>
    <property type="match status" value="1"/>
</dbReference>
<dbReference type="OrthoDB" id="148878at2"/>
<name>A0A1B6VG78_9PROT</name>
<accession>A0A1B6VG78</accession>
<dbReference type="Proteomes" id="UP000077786">
    <property type="component" value="Unassembled WGS sequence"/>
</dbReference>
<organism evidence="1 2">
    <name type="scientific">Gluconobacter cerinus</name>
    <dbReference type="NCBI Taxonomy" id="38307"/>
    <lineage>
        <taxon>Bacteria</taxon>
        <taxon>Pseudomonadati</taxon>
        <taxon>Pseudomonadota</taxon>
        <taxon>Alphaproteobacteria</taxon>
        <taxon>Acetobacterales</taxon>
        <taxon>Acetobacteraceae</taxon>
        <taxon>Gluconobacter</taxon>
    </lineage>
</organism>
<gene>
    <name evidence="1" type="ORF">A0123_03084</name>
</gene>
<dbReference type="AlphaFoldDB" id="A0A1B6VG78"/>
<comment type="caution">
    <text evidence="1">The sequence shown here is derived from an EMBL/GenBank/DDBJ whole genome shotgun (WGS) entry which is preliminary data.</text>
</comment>
<protein>
    <submittedName>
        <fullName evidence="1">Hemolysin</fullName>
    </submittedName>
</protein>
<dbReference type="RefSeq" id="WP_064275495.1">
    <property type="nucleotide sequence ID" value="NZ_LUTU01000018.1"/>
</dbReference>
<dbReference type="EMBL" id="LUTU01000018">
    <property type="protein sequence ID" value="OAJ66232.1"/>
    <property type="molecule type" value="Genomic_DNA"/>
</dbReference>
<evidence type="ECO:0000313" key="1">
    <source>
        <dbReference type="EMBL" id="OAJ66232.1"/>
    </source>
</evidence>